<dbReference type="SMART" id="SM00501">
    <property type="entry name" value="BRIGHT"/>
    <property type="match status" value="1"/>
</dbReference>
<dbReference type="PROSITE" id="PS51011">
    <property type="entry name" value="ARID"/>
    <property type="match status" value="1"/>
</dbReference>
<dbReference type="PANTHER" id="PTHR46691:SF1">
    <property type="entry name" value="AT-RICH INTERACTIVE DOMAIN-CONTAINING PROTEIN 2"/>
    <property type="match status" value="1"/>
</dbReference>
<dbReference type="PANTHER" id="PTHR46691">
    <property type="entry name" value="HIGH MOBILITY GROUP B PROTEIN 9"/>
    <property type="match status" value="1"/>
</dbReference>
<dbReference type="InterPro" id="IPR036431">
    <property type="entry name" value="ARID_dom_sf"/>
</dbReference>
<dbReference type="InterPro" id="IPR038291">
    <property type="entry name" value="SAP30_C_sf"/>
</dbReference>
<dbReference type="SMART" id="SM01014">
    <property type="entry name" value="ARID"/>
    <property type="match status" value="1"/>
</dbReference>
<dbReference type="CDD" id="cd16100">
    <property type="entry name" value="ARID"/>
    <property type="match status" value="1"/>
</dbReference>
<reference evidence="3" key="1">
    <citation type="submission" date="2021-01" db="EMBL/GenBank/DDBJ databases">
        <authorList>
            <person name="Corre E."/>
            <person name="Pelletier E."/>
            <person name="Niang G."/>
            <person name="Scheremetjew M."/>
            <person name="Finn R."/>
            <person name="Kale V."/>
            <person name="Holt S."/>
            <person name="Cochrane G."/>
            <person name="Meng A."/>
            <person name="Brown T."/>
            <person name="Cohen L."/>
        </authorList>
    </citation>
    <scope>NUCLEOTIDE SEQUENCE</scope>
    <source>
        <strain evidence="3">CCMP3124</strain>
    </source>
</reference>
<gene>
    <name evidence="3" type="ORF">EAUS1353_LOCUS2909</name>
</gene>
<feature type="domain" description="ARID" evidence="2">
    <location>
        <begin position="32"/>
        <end position="124"/>
    </location>
</feature>
<organism evidence="3">
    <name type="scientific">Erythrolobus australicus</name>
    <dbReference type="NCBI Taxonomy" id="1077150"/>
    <lineage>
        <taxon>Eukaryota</taxon>
        <taxon>Rhodophyta</taxon>
        <taxon>Bangiophyceae</taxon>
        <taxon>Porphyridiales</taxon>
        <taxon>Porphyridiaceae</taxon>
        <taxon>Erythrolobus</taxon>
    </lineage>
</organism>
<dbReference type="InterPro" id="IPR025718">
    <property type="entry name" value="SAP30_Sin3-bd"/>
</dbReference>
<dbReference type="AlphaFoldDB" id="A0A7S1TMN6"/>
<dbReference type="Pfam" id="PF01388">
    <property type="entry name" value="ARID"/>
    <property type="match status" value="1"/>
</dbReference>
<feature type="compositionally biased region" description="Low complexity" evidence="1">
    <location>
        <begin position="147"/>
        <end position="159"/>
    </location>
</feature>
<dbReference type="InterPro" id="IPR001606">
    <property type="entry name" value="ARID_dom"/>
</dbReference>
<feature type="compositionally biased region" description="Polar residues" evidence="1">
    <location>
        <begin position="190"/>
        <end position="200"/>
    </location>
</feature>
<evidence type="ECO:0000256" key="1">
    <source>
        <dbReference type="SAM" id="MobiDB-lite"/>
    </source>
</evidence>
<protein>
    <recommendedName>
        <fullName evidence="2">ARID domain-containing protein</fullName>
    </recommendedName>
</protein>
<dbReference type="Gene3D" id="6.10.160.20">
    <property type="match status" value="1"/>
</dbReference>
<feature type="region of interest" description="Disordered" evidence="1">
    <location>
        <begin position="190"/>
        <end position="256"/>
    </location>
</feature>
<name>A0A7S1TMN6_9RHOD</name>
<proteinExistence type="predicted"/>
<dbReference type="EMBL" id="HBGI01004510">
    <property type="protein sequence ID" value="CAD9241169.1"/>
    <property type="molecule type" value="Transcribed_RNA"/>
</dbReference>
<dbReference type="SUPFAM" id="SSF46774">
    <property type="entry name" value="ARID-like"/>
    <property type="match status" value="1"/>
</dbReference>
<dbReference type="Pfam" id="PF13867">
    <property type="entry name" value="SAP30_Sin3_bdg"/>
    <property type="match status" value="1"/>
</dbReference>
<evidence type="ECO:0000313" key="3">
    <source>
        <dbReference type="EMBL" id="CAD9241169.1"/>
    </source>
</evidence>
<accession>A0A7S1TMN6</accession>
<dbReference type="Gene3D" id="1.10.150.60">
    <property type="entry name" value="ARID DNA-binding domain"/>
    <property type="match status" value="1"/>
</dbReference>
<evidence type="ECO:0000259" key="2">
    <source>
        <dbReference type="PROSITE" id="PS51011"/>
    </source>
</evidence>
<dbReference type="GO" id="GO:0003677">
    <property type="term" value="F:DNA binding"/>
    <property type="evidence" value="ECO:0007669"/>
    <property type="project" value="InterPro"/>
</dbReference>
<feature type="region of interest" description="Disordered" evidence="1">
    <location>
        <begin position="147"/>
        <end position="171"/>
    </location>
</feature>
<sequence length="323" mass="34825">MAVVGERVEAAPGRVGESVINKSQLLLEDSDNLVRIQFYHDLHDFMAAIGTPIQRLPTLGFKELDLWVLYNEVIKRRGVDAVIAKKQWKEIADALDLPASCTDSGFRLRLHYIKYLEAYERAHFVPPPEIPQSLSVSLLGKRPSPAYASGSSSSVSGAHKSSRTTASHPAALSGSTGLAACAAAMPSRGSSFDSTVTAEAQRSRGDGSASLPHAKSELQMQARRASTSPVSSVVGHPSAHEFQLETSGAPAPSGLSGHRLKSLARLNANSLRKYQRVHQLPLLRSNPSKEELAESVAEHFQSACVPDESKALLDFIDALERRG</sequence>